<dbReference type="Gene3D" id="3.90.20.20">
    <property type="match status" value="1"/>
</dbReference>
<dbReference type="PANTHER" id="PTHR21237:SF23">
    <property type="entry name" value="GRPE PROTEIN HOMOLOG, MITOCHONDRIAL"/>
    <property type="match status" value="1"/>
</dbReference>
<feature type="compositionally biased region" description="Low complexity" evidence="7">
    <location>
        <begin position="20"/>
        <end position="32"/>
    </location>
</feature>
<evidence type="ECO:0000256" key="3">
    <source>
        <dbReference type="HAMAP-Rule" id="MF_01151"/>
    </source>
</evidence>
<evidence type="ECO:0000256" key="6">
    <source>
        <dbReference type="SAM" id="Coils"/>
    </source>
</evidence>
<evidence type="ECO:0000256" key="2">
    <source>
        <dbReference type="ARBA" id="ARBA00023186"/>
    </source>
</evidence>
<dbReference type="CDD" id="cd00446">
    <property type="entry name" value="GrpE"/>
    <property type="match status" value="1"/>
</dbReference>
<protein>
    <recommendedName>
        <fullName evidence="3 4">Protein GrpE</fullName>
    </recommendedName>
    <alternativeName>
        <fullName evidence="3">HSP-70 cofactor</fullName>
    </alternativeName>
</protein>
<dbReference type="SUPFAM" id="SSF51064">
    <property type="entry name" value="Head domain of nucleotide exchange factor GrpE"/>
    <property type="match status" value="1"/>
</dbReference>
<dbReference type="PRINTS" id="PR00773">
    <property type="entry name" value="GRPEPROTEIN"/>
</dbReference>
<keyword evidence="3" id="KW-0963">Cytoplasm</keyword>
<name>A0A2W5PK25_9BACT</name>
<feature type="region of interest" description="Disordered" evidence="7">
    <location>
        <begin position="1"/>
        <end position="32"/>
    </location>
</feature>
<feature type="coiled-coil region" evidence="6">
    <location>
        <begin position="34"/>
        <end position="72"/>
    </location>
</feature>
<sequence>MSNEPETQPEETPDITPETQADQAEAQSADAAPADLVAAKIKQLEAEALDAKDKMMRALADAENTRRRAVKDREDAGKYAVSSFARDLLDFSDNFHRALAAIPKELHDDERVGSIITGLEAMDAQLLKTFGKHGIKKIEPLDETFNPNFHEVMFEAPVPGKPAGVVIQVVEAGYVLNDRLLRAAKVGVSKGGMGTDHQVDQSA</sequence>
<dbReference type="GO" id="GO:0000774">
    <property type="term" value="F:adenyl-nucleotide exchange factor activity"/>
    <property type="evidence" value="ECO:0007669"/>
    <property type="project" value="InterPro"/>
</dbReference>
<dbReference type="GO" id="GO:0005737">
    <property type="term" value="C:cytoplasm"/>
    <property type="evidence" value="ECO:0007669"/>
    <property type="project" value="UniProtKB-SubCell"/>
</dbReference>
<dbReference type="PROSITE" id="PS01071">
    <property type="entry name" value="GRPE"/>
    <property type="match status" value="1"/>
</dbReference>
<proteinExistence type="inferred from homology"/>
<comment type="function">
    <text evidence="3 4">Participates actively in the response to hyperosmotic and heat shock by preventing the aggregation of stress-denatured proteins, in association with DnaK and GrpE. It is the nucleotide exchange factor for DnaK and may function as a thermosensor. Unfolded proteins bind initially to DnaJ; upon interaction with the DnaJ-bound protein, DnaK hydrolyzes its bound ATP, resulting in the formation of a stable complex. GrpE releases ADP from DnaK; ATP binding to DnaK triggers the release of the substrate protein, thus completing the reaction cycle. Several rounds of ATP-dependent interactions between DnaJ, DnaK and GrpE are required for fully efficient folding.</text>
</comment>
<dbReference type="Pfam" id="PF01025">
    <property type="entry name" value="GrpE"/>
    <property type="match status" value="1"/>
</dbReference>
<gene>
    <name evidence="3 8" type="primary">grpE</name>
    <name evidence="8" type="ORF">DI551_09130</name>
</gene>
<dbReference type="AlphaFoldDB" id="A0A2W5PK25"/>
<dbReference type="GO" id="GO:0051087">
    <property type="term" value="F:protein-folding chaperone binding"/>
    <property type="evidence" value="ECO:0007669"/>
    <property type="project" value="InterPro"/>
</dbReference>
<reference evidence="8 9" key="1">
    <citation type="submission" date="2017-08" db="EMBL/GenBank/DDBJ databases">
        <title>Infants hospitalized years apart are colonized by the same room-sourced microbial strains.</title>
        <authorList>
            <person name="Brooks B."/>
            <person name="Olm M.R."/>
            <person name="Firek B.A."/>
            <person name="Baker R."/>
            <person name="Thomas B.C."/>
            <person name="Morowitz M.J."/>
            <person name="Banfield J.F."/>
        </authorList>
    </citation>
    <scope>NUCLEOTIDE SEQUENCE [LARGE SCALE GENOMIC DNA]</scope>
    <source>
        <strain evidence="8">S2_005_002_R2_29</strain>
    </source>
</reference>
<evidence type="ECO:0000256" key="1">
    <source>
        <dbReference type="ARBA" id="ARBA00009054"/>
    </source>
</evidence>
<organism evidence="8 9">
    <name type="scientific">Micavibrio aeruginosavorus</name>
    <dbReference type="NCBI Taxonomy" id="349221"/>
    <lineage>
        <taxon>Bacteria</taxon>
        <taxon>Pseudomonadati</taxon>
        <taxon>Bdellovibrionota</taxon>
        <taxon>Bdellovibrionia</taxon>
        <taxon>Bdellovibrionales</taxon>
        <taxon>Pseudobdellovibrionaceae</taxon>
        <taxon>Micavibrio</taxon>
    </lineage>
</organism>
<dbReference type="SUPFAM" id="SSF58014">
    <property type="entry name" value="Coiled-coil domain of nucleotide exchange factor GrpE"/>
    <property type="match status" value="1"/>
</dbReference>
<evidence type="ECO:0000313" key="8">
    <source>
        <dbReference type="EMBL" id="PZQ44927.1"/>
    </source>
</evidence>
<evidence type="ECO:0000256" key="5">
    <source>
        <dbReference type="RuleBase" id="RU004478"/>
    </source>
</evidence>
<comment type="caution">
    <text evidence="8">The sequence shown here is derived from an EMBL/GenBank/DDBJ whole genome shotgun (WGS) entry which is preliminary data.</text>
</comment>
<comment type="subunit">
    <text evidence="3">Homodimer.</text>
</comment>
<evidence type="ECO:0000313" key="9">
    <source>
        <dbReference type="Proteomes" id="UP000249417"/>
    </source>
</evidence>
<dbReference type="GO" id="GO:0006457">
    <property type="term" value="P:protein folding"/>
    <property type="evidence" value="ECO:0007669"/>
    <property type="project" value="InterPro"/>
</dbReference>
<keyword evidence="3 4" id="KW-0346">Stress response</keyword>
<dbReference type="GO" id="GO:0042803">
    <property type="term" value="F:protein homodimerization activity"/>
    <property type="evidence" value="ECO:0007669"/>
    <property type="project" value="InterPro"/>
</dbReference>
<evidence type="ECO:0000256" key="4">
    <source>
        <dbReference type="RuleBase" id="RU000639"/>
    </source>
</evidence>
<dbReference type="InterPro" id="IPR000740">
    <property type="entry name" value="GrpE"/>
</dbReference>
<accession>A0A2W5PK25</accession>
<keyword evidence="2 3" id="KW-0143">Chaperone</keyword>
<keyword evidence="6" id="KW-0175">Coiled coil</keyword>
<comment type="subcellular location">
    <subcellularLocation>
        <location evidence="3">Cytoplasm</location>
    </subcellularLocation>
</comment>
<dbReference type="HAMAP" id="MF_01151">
    <property type="entry name" value="GrpE"/>
    <property type="match status" value="1"/>
</dbReference>
<comment type="similarity">
    <text evidence="1 3 5">Belongs to the GrpE family.</text>
</comment>
<dbReference type="EMBL" id="QFQB01000072">
    <property type="protein sequence ID" value="PZQ44927.1"/>
    <property type="molecule type" value="Genomic_DNA"/>
</dbReference>
<dbReference type="PANTHER" id="PTHR21237">
    <property type="entry name" value="GRPE PROTEIN"/>
    <property type="match status" value="1"/>
</dbReference>
<dbReference type="Gene3D" id="2.30.22.10">
    <property type="entry name" value="Head domain of nucleotide exchange factor GrpE"/>
    <property type="match status" value="1"/>
</dbReference>
<dbReference type="InterPro" id="IPR009012">
    <property type="entry name" value="GrpE_head"/>
</dbReference>
<dbReference type="InterPro" id="IPR013805">
    <property type="entry name" value="GrpE_CC"/>
</dbReference>
<dbReference type="GO" id="GO:0051082">
    <property type="term" value="F:unfolded protein binding"/>
    <property type="evidence" value="ECO:0007669"/>
    <property type="project" value="TreeGrafter"/>
</dbReference>
<evidence type="ECO:0000256" key="7">
    <source>
        <dbReference type="SAM" id="MobiDB-lite"/>
    </source>
</evidence>
<dbReference type="Proteomes" id="UP000249417">
    <property type="component" value="Unassembled WGS sequence"/>
</dbReference>